<dbReference type="Proteomes" id="UP000041770">
    <property type="component" value="Unassembled WGS sequence"/>
</dbReference>
<evidence type="ECO:0000313" key="1">
    <source>
        <dbReference type="EMBL" id="CSA69724.1"/>
    </source>
</evidence>
<organism evidence="2 3">
    <name type="scientific">Vibrio cholerae</name>
    <dbReference type="NCBI Taxonomy" id="666"/>
    <lineage>
        <taxon>Bacteria</taxon>
        <taxon>Pseudomonadati</taxon>
        <taxon>Pseudomonadota</taxon>
        <taxon>Gammaproteobacteria</taxon>
        <taxon>Vibrionales</taxon>
        <taxon>Vibrionaceae</taxon>
        <taxon>Vibrio</taxon>
    </lineage>
</organism>
<reference evidence="3 4" key="1">
    <citation type="submission" date="2015-07" db="EMBL/GenBank/DDBJ databases">
        <authorList>
            <consortium name="Pathogen Informatics"/>
        </authorList>
    </citation>
    <scope>NUCLEOTIDE SEQUENCE [LARGE SCALE GENOMIC DNA]</scope>
    <source>
        <strain evidence="2 3">A316</strain>
        <strain evidence="1 4">A51</strain>
    </source>
</reference>
<dbReference type="EMBL" id="CWOW01000010">
    <property type="protein sequence ID" value="CSA69724.1"/>
    <property type="molecule type" value="Genomic_DNA"/>
</dbReference>
<accession>A0A655R3Y5</accession>
<dbReference type="Proteomes" id="UP000044806">
    <property type="component" value="Unassembled WGS sequence"/>
</dbReference>
<evidence type="ECO:0000313" key="2">
    <source>
        <dbReference type="EMBL" id="CSC23706.1"/>
    </source>
</evidence>
<gene>
    <name evidence="1" type="ORF">ERS013165_02214</name>
    <name evidence="2" type="ORF">ERS013200_00914</name>
</gene>
<sequence length="70" mass="8280">MRGLHDFFIPLLQLIQHVVELLRKLSEFMFVIKPNLTNTLVFTKLHHFHYTVNALDRTKQIARATVHKQA</sequence>
<protein>
    <submittedName>
        <fullName evidence="2">Uncharacterized protein</fullName>
    </submittedName>
</protein>
<proteinExistence type="predicted"/>
<dbReference type="AlphaFoldDB" id="A0A655R3Y5"/>
<evidence type="ECO:0000313" key="4">
    <source>
        <dbReference type="Proteomes" id="UP000044806"/>
    </source>
</evidence>
<evidence type="ECO:0000313" key="3">
    <source>
        <dbReference type="Proteomes" id="UP000041770"/>
    </source>
</evidence>
<name>A0A655R3Y5_VIBCL</name>
<dbReference type="EMBL" id="CWQY01000004">
    <property type="protein sequence ID" value="CSC23706.1"/>
    <property type="molecule type" value="Genomic_DNA"/>
</dbReference>